<feature type="domain" description="MULE transposase" evidence="2">
    <location>
        <begin position="4"/>
        <end position="78"/>
    </location>
</feature>
<gene>
    <name evidence="4" type="primary">LOC105272738</name>
</gene>
<dbReference type="GeneID" id="105272738"/>
<proteinExistence type="predicted"/>
<dbReference type="OrthoDB" id="7545306at2759"/>
<evidence type="ECO:0000313" key="3">
    <source>
        <dbReference type="Proteomes" id="UP000694866"/>
    </source>
</evidence>
<keyword evidence="3" id="KW-1185">Reference proteome</keyword>
<dbReference type="KEGG" id="fas:105272738"/>
<evidence type="ECO:0000313" key="4">
    <source>
        <dbReference type="RefSeq" id="XP_011313265.1"/>
    </source>
</evidence>
<accession>A0A9R1TPJ4</accession>
<organism evidence="3 4">
    <name type="scientific">Fopius arisanus</name>
    <dbReference type="NCBI Taxonomy" id="64838"/>
    <lineage>
        <taxon>Eukaryota</taxon>
        <taxon>Metazoa</taxon>
        <taxon>Ecdysozoa</taxon>
        <taxon>Arthropoda</taxon>
        <taxon>Hexapoda</taxon>
        <taxon>Insecta</taxon>
        <taxon>Pterygota</taxon>
        <taxon>Neoptera</taxon>
        <taxon>Endopterygota</taxon>
        <taxon>Hymenoptera</taxon>
        <taxon>Apocrita</taxon>
        <taxon>Ichneumonoidea</taxon>
        <taxon>Braconidae</taxon>
        <taxon>Opiinae</taxon>
        <taxon>Fopius</taxon>
    </lineage>
</organism>
<feature type="compositionally biased region" description="Basic residues" evidence="1">
    <location>
        <begin position="304"/>
        <end position="313"/>
    </location>
</feature>
<dbReference type="AlphaFoldDB" id="A0A9R1TPJ4"/>
<reference evidence="4" key="1">
    <citation type="submission" date="2025-08" db="UniProtKB">
        <authorList>
            <consortium name="RefSeq"/>
        </authorList>
    </citation>
    <scope>IDENTIFICATION</scope>
    <source>
        <strain evidence="4">USDA-PBARC FA_bdor</strain>
        <tissue evidence="4">Whole organism</tissue>
    </source>
</reference>
<dbReference type="Proteomes" id="UP000694866">
    <property type="component" value="Unplaced"/>
</dbReference>
<name>A0A9R1TPJ4_9HYME</name>
<sequence length="359" mass="41465">MWIISFRKDNQAFAAVYAYTRGARAPLYEAILQRVLQLAPDLKNVELIVSDFERAPRKACKALFPRAKLQGCLFHLVQAISAYWADILKLVKLQAPREAKFLSRSLGLLPPELLTVGIDVLEEVTQSHTTNFPELLRFIAYLRRQWLWDTEWTSVYGSAIIGQIMILKHITAIIRLESVALVSPFLYPFIRNLQEVIENESIKLQRLNNNLPISKIKKEKELYNRDMCIMKVQEKLLAQVKTGSVVLSNITKKAVYDFLRECLPPKIQAKIDEEHGKCFPRKRSELQNSDFLELADENEEYGVKKKRKARRQHSAISSSEQKRQEKKILSMPQDANGTVESEINHDWDVFEYLLLEGHG</sequence>
<evidence type="ECO:0000259" key="2">
    <source>
        <dbReference type="Pfam" id="PF10551"/>
    </source>
</evidence>
<protein>
    <recommendedName>
        <fullName evidence="2">MULE transposase domain-containing protein</fullName>
    </recommendedName>
</protein>
<dbReference type="RefSeq" id="XP_011313265.1">
    <property type="nucleotide sequence ID" value="XM_011314963.1"/>
</dbReference>
<feature type="region of interest" description="Disordered" evidence="1">
    <location>
        <begin position="302"/>
        <end position="337"/>
    </location>
</feature>
<evidence type="ECO:0000256" key="1">
    <source>
        <dbReference type="SAM" id="MobiDB-lite"/>
    </source>
</evidence>
<dbReference type="InterPro" id="IPR018289">
    <property type="entry name" value="MULE_transposase_dom"/>
</dbReference>
<dbReference type="Pfam" id="PF10551">
    <property type="entry name" value="MULE"/>
    <property type="match status" value="1"/>
</dbReference>